<dbReference type="AlphaFoldDB" id="A0A3B0ZHQ6"/>
<proteinExistence type="predicted"/>
<protein>
    <submittedName>
        <fullName evidence="1">Uncharacterized protein</fullName>
    </submittedName>
</protein>
<accession>A0A3B0ZHQ6</accession>
<reference evidence="1" key="1">
    <citation type="submission" date="2018-06" db="EMBL/GenBank/DDBJ databases">
        <authorList>
            <person name="Zhirakovskaya E."/>
        </authorList>
    </citation>
    <scope>NUCLEOTIDE SEQUENCE</scope>
</reference>
<dbReference type="EMBL" id="UOFQ01000030">
    <property type="protein sequence ID" value="VAW85809.1"/>
    <property type="molecule type" value="Genomic_DNA"/>
</dbReference>
<gene>
    <name evidence="1" type="ORF">MNBD_GAMMA17-2160</name>
</gene>
<sequence length="47" mass="5439">MPVALFKADDEFELDIQVFIDEKPGYYCFSNETRKLTGEEAFAEFSP</sequence>
<organism evidence="1">
    <name type="scientific">hydrothermal vent metagenome</name>
    <dbReference type="NCBI Taxonomy" id="652676"/>
    <lineage>
        <taxon>unclassified sequences</taxon>
        <taxon>metagenomes</taxon>
        <taxon>ecological metagenomes</taxon>
    </lineage>
</organism>
<evidence type="ECO:0000313" key="1">
    <source>
        <dbReference type="EMBL" id="VAW85809.1"/>
    </source>
</evidence>
<name>A0A3B0ZHQ6_9ZZZZ</name>